<dbReference type="AlphaFoldDB" id="A0A7W7EVQ9"/>
<keyword evidence="3" id="KW-1185">Reference proteome</keyword>
<dbReference type="PANTHER" id="PTHR37549">
    <property type="entry name" value="LIPOPROTEIN LPRI"/>
    <property type="match status" value="1"/>
</dbReference>
<dbReference type="InterPro" id="IPR052755">
    <property type="entry name" value="Lysozyme_Inhibitor_LprI"/>
</dbReference>
<dbReference type="PANTHER" id="PTHR37549:SF1">
    <property type="entry name" value="LIPOPROTEIN LPRI"/>
    <property type="match status" value="1"/>
</dbReference>
<feature type="signal peptide" evidence="1">
    <location>
        <begin position="1"/>
        <end position="23"/>
    </location>
</feature>
<organism evidence="2 3">
    <name type="scientific">Novosphingobium taihuense</name>
    <dbReference type="NCBI Taxonomy" id="260085"/>
    <lineage>
        <taxon>Bacteria</taxon>
        <taxon>Pseudomonadati</taxon>
        <taxon>Pseudomonadota</taxon>
        <taxon>Alphaproteobacteria</taxon>
        <taxon>Sphingomonadales</taxon>
        <taxon>Sphingomonadaceae</taxon>
        <taxon>Novosphingobium</taxon>
    </lineage>
</organism>
<evidence type="ECO:0000313" key="2">
    <source>
        <dbReference type="EMBL" id="MBB4615723.1"/>
    </source>
</evidence>
<dbReference type="Proteomes" id="UP000538566">
    <property type="component" value="Unassembled WGS sequence"/>
</dbReference>
<dbReference type="EMBL" id="JACHOA010000011">
    <property type="protein sequence ID" value="MBB4615723.1"/>
    <property type="molecule type" value="Genomic_DNA"/>
</dbReference>
<evidence type="ECO:0000256" key="1">
    <source>
        <dbReference type="SAM" id="SignalP"/>
    </source>
</evidence>
<proteinExistence type="predicted"/>
<dbReference type="GO" id="GO:0005576">
    <property type="term" value="C:extracellular region"/>
    <property type="evidence" value="ECO:0007669"/>
    <property type="project" value="TreeGrafter"/>
</dbReference>
<evidence type="ECO:0008006" key="4">
    <source>
        <dbReference type="Google" id="ProtNLM"/>
    </source>
</evidence>
<gene>
    <name evidence="2" type="ORF">GGR37_004027</name>
</gene>
<comment type="caution">
    <text evidence="2">The sequence shown here is derived from an EMBL/GenBank/DDBJ whole genome shotgun (WGS) entry which is preliminary data.</text>
</comment>
<dbReference type="OrthoDB" id="122332at2"/>
<sequence>MMRGLVVLCVAVLLGLLPGRAFAQSFDCAKAQTVVDKAICADAAVAREDADMARLYAAAGTSAWGKGRSNQVAAQREWIADRNTCGHLDGKDATPLGGCLLLAYQQRNRDLAVALLFTDRALALQVLRRVDPEGAGLYEAIALYVDRGRGWDRAVTGLITPYWKRLQSGESASYGRDIVAYTMRGPQDVIRSDEDFGAFAYIVSAYFGGVGGTVGAPFPCGALVRRPGLLSAVMPRFGSTLDSFAFYTDCGSTQPPQPRFDAFLDSLTQVDPDCEEGTIRFAMYKSAALDPTSAGLGLPLPQGQFKGRPQSIKPTLVSAAIAELADQYWRYAGLNRAEADKRARGWIARLLRAKQTCGE</sequence>
<accession>A0A7W7EVQ9</accession>
<reference evidence="2 3" key="1">
    <citation type="submission" date="2020-08" db="EMBL/GenBank/DDBJ databases">
        <title>Genomic Encyclopedia of Type Strains, Phase IV (KMG-IV): sequencing the most valuable type-strain genomes for metagenomic binning, comparative biology and taxonomic classification.</title>
        <authorList>
            <person name="Goeker M."/>
        </authorList>
    </citation>
    <scope>NUCLEOTIDE SEQUENCE [LARGE SCALE GENOMIC DNA]</scope>
    <source>
        <strain evidence="2 3">DSM 17507</strain>
    </source>
</reference>
<feature type="chain" id="PRO_5030752425" description="Lysozyme inhibitor LprI N-terminal domain-containing protein" evidence="1">
    <location>
        <begin position="24"/>
        <end position="359"/>
    </location>
</feature>
<evidence type="ECO:0000313" key="3">
    <source>
        <dbReference type="Proteomes" id="UP000538566"/>
    </source>
</evidence>
<dbReference type="Gene3D" id="1.20.1270.180">
    <property type="match status" value="1"/>
</dbReference>
<dbReference type="RefSeq" id="WP_144907848.1">
    <property type="nucleotide sequence ID" value="NZ_JACHOA010000011.1"/>
</dbReference>
<keyword evidence="1" id="KW-0732">Signal</keyword>
<name>A0A7W7EVQ9_9SPHN</name>
<protein>
    <recommendedName>
        <fullName evidence="4">Lysozyme inhibitor LprI N-terminal domain-containing protein</fullName>
    </recommendedName>
</protein>